<organism evidence="1">
    <name type="scientific">marine sediment metagenome</name>
    <dbReference type="NCBI Taxonomy" id="412755"/>
    <lineage>
        <taxon>unclassified sequences</taxon>
        <taxon>metagenomes</taxon>
        <taxon>ecological metagenomes</taxon>
    </lineage>
</organism>
<protein>
    <submittedName>
        <fullName evidence="1">Uncharacterized protein</fullName>
    </submittedName>
</protein>
<evidence type="ECO:0000313" key="1">
    <source>
        <dbReference type="EMBL" id="GAH17941.1"/>
    </source>
</evidence>
<dbReference type="EMBL" id="BART01033226">
    <property type="protein sequence ID" value="GAH17941.1"/>
    <property type="molecule type" value="Genomic_DNA"/>
</dbReference>
<reference evidence="1" key="1">
    <citation type="journal article" date="2014" name="Front. Microbiol.">
        <title>High frequency of phylogenetically diverse reductive dehalogenase-homologous genes in deep subseafloor sedimentary metagenomes.</title>
        <authorList>
            <person name="Kawai M."/>
            <person name="Futagami T."/>
            <person name="Toyoda A."/>
            <person name="Takaki Y."/>
            <person name="Nishi S."/>
            <person name="Hori S."/>
            <person name="Arai W."/>
            <person name="Tsubouchi T."/>
            <person name="Morono Y."/>
            <person name="Uchiyama I."/>
            <person name="Ito T."/>
            <person name="Fujiyama A."/>
            <person name="Inagaki F."/>
            <person name="Takami H."/>
        </authorList>
    </citation>
    <scope>NUCLEOTIDE SEQUENCE</scope>
    <source>
        <strain evidence="1">Expedition CK06-06</strain>
    </source>
</reference>
<comment type="caution">
    <text evidence="1">The sequence shown here is derived from an EMBL/GenBank/DDBJ whole genome shotgun (WGS) entry which is preliminary data.</text>
</comment>
<name>X1DAY7_9ZZZZ</name>
<feature type="non-terminal residue" evidence="1">
    <location>
        <position position="1"/>
    </location>
</feature>
<gene>
    <name evidence="1" type="ORF">S01H4_57176</name>
</gene>
<accession>X1DAY7</accession>
<sequence>SVVSVFQHFRRKTFTKDFARINEHLKNSYATAIYWHSLMFVAISKSEGTIKRVSDANKKYSKDNPVEVIA</sequence>
<dbReference type="AlphaFoldDB" id="X1DAY7"/>
<proteinExistence type="predicted"/>